<accession>A0A640WEP0</accession>
<keyword evidence="4" id="KW-1185">Reference proteome</keyword>
<dbReference type="GO" id="GO:0003677">
    <property type="term" value="F:DNA binding"/>
    <property type="evidence" value="ECO:0007669"/>
    <property type="project" value="InterPro"/>
</dbReference>
<organism evidence="3 4">
    <name type="scientific">Salinicola corii</name>
    <dbReference type="NCBI Taxonomy" id="2606937"/>
    <lineage>
        <taxon>Bacteria</taxon>
        <taxon>Pseudomonadati</taxon>
        <taxon>Pseudomonadota</taxon>
        <taxon>Gammaproteobacteria</taxon>
        <taxon>Oceanospirillales</taxon>
        <taxon>Halomonadaceae</taxon>
        <taxon>Salinicola</taxon>
    </lineage>
</organism>
<dbReference type="SUPFAM" id="SSF47413">
    <property type="entry name" value="lambda repressor-like DNA-binding domains"/>
    <property type="match status" value="1"/>
</dbReference>
<proteinExistence type="predicted"/>
<dbReference type="PROSITE" id="PS50943">
    <property type="entry name" value="HTH_CROC1"/>
    <property type="match status" value="1"/>
</dbReference>
<dbReference type="InterPro" id="IPR010982">
    <property type="entry name" value="Lambda_DNA-bd_dom_sf"/>
</dbReference>
<dbReference type="CDD" id="cd00093">
    <property type="entry name" value="HTH_XRE"/>
    <property type="match status" value="1"/>
</dbReference>
<protein>
    <recommendedName>
        <fullName evidence="2">HTH cro/C1-type domain-containing protein</fullName>
    </recommendedName>
</protein>
<feature type="region of interest" description="Disordered" evidence="1">
    <location>
        <begin position="144"/>
        <end position="174"/>
    </location>
</feature>
<feature type="region of interest" description="Disordered" evidence="1">
    <location>
        <begin position="78"/>
        <end position="111"/>
    </location>
</feature>
<gene>
    <name evidence="3" type="ORF">F0A16_08785</name>
</gene>
<sequence>MVHTGNRDEFSSRLHKALRRAGKDGYGMGARLARAMRVTPKAASKWLNGEARPGHDRKVALARWLGIREEWLDYGQGEMLRGDAPRPPDDAGDARHISEPSPIHSRLPSERSAEALRQIELAVLSGEMDEADLLLLEQIARRLSNREHQRHRSEDVPADYLATTGATPRSDTED</sequence>
<dbReference type="EMBL" id="VTPX01000004">
    <property type="protein sequence ID" value="KAA0018602.1"/>
    <property type="molecule type" value="Genomic_DNA"/>
</dbReference>
<evidence type="ECO:0000313" key="3">
    <source>
        <dbReference type="EMBL" id="KAA0018602.1"/>
    </source>
</evidence>
<feature type="compositionally biased region" description="Basic and acidic residues" evidence="1">
    <location>
        <begin position="80"/>
        <end position="98"/>
    </location>
</feature>
<reference evidence="3 4" key="1">
    <citation type="submission" date="2019-08" db="EMBL/GenBank/DDBJ databases">
        <title>Bioinformatics analysis of the strain L3 and L5.</title>
        <authorList>
            <person name="Li X."/>
        </authorList>
    </citation>
    <scope>NUCLEOTIDE SEQUENCE [LARGE SCALE GENOMIC DNA]</scope>
    <source>
        <strain evidence="3 4">L3</strain>
    </source>
</reference>
<feature type="domain" description="HTH cro/C1-type" evidence="2">
    <location>
        <begin position="32"/>
        <end position="72"/>
    </location>
</feature>
<dbReference type="AlphaFoldDB" id="A0A640WEP0"/>
<evidence type="ECO:0000256" key="1">
    <source>
        <dbReference type="SAM" id="MobiDB-lite"/>
    </source>
</evidence>
<feature type="compositionally biased region" description="Basic and acidic residues" evidence="1">
    <location>
        <begin position="144"/>
        <end position="155"/>
    </location>
</feature>
<name>A0A640WEP0_9GAMM</name>
<dbReference type="Proteomes" id="UP000466024">
    <property type="component" value="Unassembled WGS sequence"/>
</dbReference>
<dbReference type="RefSeq" id="WP_149435026.1">
    <property type="nucleotide sequence ID" value="NZ_VTPX01000004.1"/>
</dbReference>
<comment type="caution">
    <text evidence="3">The sequence shown here is derived from an EMBL/GenBank/DDBJ whole genome shotgun (WGS) entry which is preliminary data.</text>
</comment>
<feature type="compositionally biased region" description="Polar residues" evidence="1">
    <location>
        <begin position="164"/>
        <end position="174"/>
    </location>
</feature>
<dbReference type="InterPro" id="IPR001387">
    <property type="entry name" value="Cro/C1-type_HTH"/>
</dbReference>
<evidence type="ECO:0000313" key="4">
    <source>
        <dbReference type="Proteomes" id="UP000466024"/>
    </source>
</evidence>
<evidence type="ECO:0000259" key="2">
    <source>
        <dbReference type="PROSITE" id="PS50943"/>
    </source>
</evidence>
<dbReference type="Gene3D" id="1.10.260.40">
    <property type="entry name" value="lambda repressor-like DNA-binding domains"/>
    <property type="match status" value="1"/>
</dbReference>